<evidence type="ECO:0000313" key="3">
    <source>
        <dbReference type="Proteomes" id="UP000277212"/>
    </source>
</evidence>
<sequence length="326" mass="37839">MVGRFHRFPDLPWELRDMIWNFALRPAVPGVHVFKLYNTETDDGVDRNIDVFNQQHGGLRLAAPQSNKLSVTRNRDNPSTYLIDGGLWNACKESSLVMKRNFHYQKWKSLLEDGNHSSSELMEKGMDRPETSYFTHHNGKPYFFTVFPHKDLFIFQPQNLWTIGWSEFSWDTKLGSSVRGFAGIRNIALEYTLEWGYNIQERIIDMIVVISEVIPGLNIWIVDYTLRRRDSAAVGQQSTSRGDENVAFYLKGQRLIPVDLSREEDWIEVEKVNGKYVKKVSAVWRRNSIDFVREVRDELFLDGHDTFEETRPPVVSVGLLAYDSAL</sequence>
<keyword evidence="3" id="KW-1185">Reference proteome</keyword>
<proteinExistence type="predicted"/>
<evidence type="ECO:0000259" key="1">
    <source>
        <dbReference type="Pfam" id="PF20150"/>
    </source>
</evidence>
<gene>
    <name evidence="2" type="ORF">CDV36_010279</name>
</gene>
<dbReference type="Proteomes" id="UP000277212">
    <property type="component" value="Unassembled WGS sequence"/>
</dbReference>
<reference evidence="2 3" key="1">
    <citation type="submission" date="2017-06" db="EMBL/GenBank/DDBJ databases">
        <title>Comparative genomic analysis of Ambrosia Fusariam Clade fungi.</title>
        <authorList>
            <person name="Stajich J.E."/>
            <person name="Carrillo J."/>
            <person name="Kijimoto T."/>
            <person name="Eskalen A."/>
            <person name="O'Donnell K."/>
            <person name="Kasson M."/>
        </authorList>
    </citation>
    <scope>NUCLEOTIDE SEQUENCE [LARGE SCALE GENOMIC DNA]</scope>
    <source>
        <strain evidence="2">UCR3666</strain>
    </source>
</reference>
<evidence type="ECO:0000313" key="2">
    <source>
        <dbReference type="EMBL" id="RMJ10093.1"/>
    </source>
</evidence>
<dbReference type="PANTHER" id="PTHR35910">
    <property type="entry name" value="2EXR DOMAIN-CONTAINING PROTEIN"/>
    <property type="match status" value="1"/>
</dbReference>
<dbReference type="OrthoDB" id="3596450at2759"/>
<dbReference type="InterPro" id="IPR045518">
    <property type="entry name" value="2EXR"/>
</dbReference>
<protein>
    <recommendedName>
        <fullName evidence="1">2EXR domain-containing protein</fullName>
    </recommendedName>
</protein>
<comment type="caution">
    <text evidence="2">The sequence shown here is derived from an EMBL/GenBank/DDBJ whole genome shotgun (WGS) entry which is preliminary data.</text>
</comment>
<feature type="domain" description="2EXR" evidence="1">
    <location>
        <begin position="5"/>
        <end position="109"/>
    </location>
</feature>
<name>A0A3M2RXV0_9HYPO</name>
<dbReference type="PANTHER" id="PTHR35910:SF1">
    <property type="entry name" value="2EXR DOMAIN-CONTAINING PROTEIN"/>
    <property type="match status" value="1"/>
</dbReference>
<dbReference type="EMBL" id="NKUJ01000216">
    <property type="protein sequence ID" value="RMJ10093.1"/>
    <property type="molecule type" value="Genomic_DNA"/>
</dbReference>
<dbReference type="AlphaFoldDB" id="A0A3M2RXV0"/>
<organism evidence="2 3">
    <name type="scientific">Fusarium kuroshium</name>
    <dbReference type="NCBI Taxonomy" id="2010991"/>
    <lineage>
        <taxon>Eukaryota</taxon>
        <taxon>Fungi</taxon>
        <taxon>Dikarya</taxon>
        <taxon>Ascomycota</taxon>
        <taxon>Pezizomycotina</taxon>
        <taxon>Sordariomycetes</taxon>
        <taxon>Hypocreomycetidae</taxon>
        <taxon>Hypocreales</taxon>
        <taxon>Nectriaceae</taxon>
        <taxon>Fusarium</taxon>
        <taxon>Fusarium solani species complex</taxon>
    </lineage>
</organism>
<dbReference type="Pfam" id="PF20150">
    <property type="entry name" value="2EXR"/>
    <property type="match status" value="1"/>
</dbReference>
<accession>A0A3M2RXV0</accession>